<dbReference type="Gene3D" id="1.10.238.10">
    <property type="entry name" value="EF-hand"/>
    <property type="match status" value="1"/>
</dbReference>
<dbReference type="PROSITE" id="PS50222">
    <property type="entry name" value="EF_HAND_2"/>
    <property type="match status" value="1"/>
</dbReference>
<evidence type="ECO:0000256" key="3">
    <source>
        <dbReference type="SAM" id="MobiDB-lite"/>
    </source>
</evidence>
<dbReference type="Gene3D" id="1.10.8.270">
    <property type="entry name" value="putative rabgap domain of human tbc1 domain family member 14 like domains"/>
    <property type="match status" value="1"/>
</dbReference>
<dbReference type="KEGG" id="apln:108738425"/>
<evidence type="ECO:0000256" key="1">
    <source>
        <dbReference type="ARBA" id="ARBA00022468"/>
    </source>
</evidence>
<dbReference type="SMART" id="SM00164">
    <property type="entry name" value="TBC"/>
    <property type="match status" value="1"/>
</dbReference>
<dbReference type="PANTHER" id="PTHR47666">
    <property type="entry name" value="PROTEIN VASCULAR ASSOCIATED DEATH 1, CHLOROPLASTIC"/>
    <property type="match status" value="1"/>
</dbReference>
<dbReference type="InterPro" id="IPR035969">
    <property type="entry name" value="Rab-GAP_TBC_sf"/>
</dbReference>
<accession>A0A7F5R8S0</accession>
<dbReference type="GO" id="GO:0003008">
    <property type="term" value="P:system process"/>
    <property type="evidence" value="ECO:0007669"/>
    <property type="project" value="UniProtKB-ARBA"/>
</dbReference>
<dbReference type="InterPro" id="IPR011993">
    <property type="entry name" value="PH-like_dom_sf"/>
</dbReference>
<evidence type="ECO:0000313" key="7">
    <source>
        <dbReference type="RefSeq" id="XP_025832366.1"/>
    </source>
</evidence>
<dbReference type="RefSeq" id="XP_025832366.1">
    <property type="nucleotide sequence ID" value="XM_025976581.1"/>
</dbReference>
<dbReference type="FunFam" id="2.30.29.30:FF:000013">
    <property type="entry name" value="Putative TBC1 domain family member 8B"/>
    <property type="match status" value="1"/>
</dbReference>
<feature type="domain" description="Rab-GAP TBC" evidence="4">
    <location>
        <begin position="491"/>
        <end position="678"/>
    </location>
</feature>
<dbReference type="Gene3D" id="1.10.472.80">
    <property type="entry name" value="Ypt/Rab-GAP domain of gyp1p, domain 3"/>
    <property type="match status" value="1"/>
</dbReference>
<keyword evidence="2" id="KW-0677">Repeat</keyword>
<dbReference type="SUPFAM" id="SSF47473">
    <property type="entry name" value="EF-hand"/>
    <property type="match status" value="1"/>
</dbReference>
<organism evidence="6 8">
    <name type="scientific">Agrilus planipennis</name>
    <name type="common">Emerald ash borer</name>
    <name type="synonym">Agrilus marcopoli</name>
    <dbReference type="NCBI Taxonomy" id="224129"/>
    <lineage>
        <taxon>Eukaryota</taxon>
        <taxon>Metazoa</taxon>
        <taxon>Ecdysozoa</taxon>
        <taxon>Arthropoda</taxon>
        <taxon>Hexapoda</taxon>
        <taxon>Insecta</taxon>
        <taxon>Pterygota</taxon>
        <taxon>Neoptera</taxon>
        <taxon>Endopterygota</taxon>
        <taxon>Coleoptera</taxon>
        <taxon>Polyphaga</taxon>
        <taxon>Elateriformia</taxon>
        <taxon>Buprestoidea</taxon>
        <taxon>Buprestidae</taxon>
        <taxon>Agrilinae</taxon>
        <taxon>Agrilus</taxon>
    </lineage>
</organism>
<evidence type="ECO:0000256" key="2">
    <source>
        <dbReference type="ARBA" id="ARBA00022737"/>
    </source>
</evidence>
<reference evidence="7 8" key="1">
    <citation type="submission" date="2025-04" db="UniProtKB">
        <authorList>
            <consortium name="RefSeq"/>
        </authorList>
    </citation>
    <scope>IDENTIFICATION</scope>
    <source>
        <tissue evidence="7 8">Entire body</tissue>
    </source>
</reference>
<keyword evidence="1" id="KW-0343">GTPase activation</keyword>
<dbReference type="Pfam" id="PF02893">
    <property type="entry name" value="GRAM"/>
    <property type="match status" value="2"/>
</dbReference>
<dbReference type="OrthoDB" id="17687at2759"/>
<keyword evidence="6" id="KW-1185">Reference proteome</keyword>
<dbReference type="GeneID" id="108738425"/>
<dbReference type="GO" id="GO:0005096">
    <property type="term" value="F:GTPase activator activity"/>
    <property type="evidence" value="ECO:0007669"/>
    <property type="project" value="UniProtKB-KW"/>
</dbReference>
<sequence length="1144" mass="131369">MWVKPQEVLIANALWETEQSTEYFLLQHRKGHGNSKGISSLLVGTMDSIFDTKPPPFRILHQTPHSEVYYLIACSLYKQDIVNDWDWLNENIMGTLKSFDKEDDVTDFVTCKIESIIAAKQDQVEIEDEDTKDFKTTSEKFHRLFHFPLEEKLVNYYSCSYWKKFPRQGWMYLSLNYLCFHSYILGNDTKLCIRWSEIKNLEKSNSLIFPDSIKITTREGEYYFNMFLKKSETFALMDQLIDLAMKRLIDESKKFNEDKDLLYKLSKNVPKKASFLKRDLDARAHSEAYRLMFRLPASEKLDGSIDCTLLTPYNKRHVIGRLFLSQNFICFESRVKSLVSLVIPLRDVKLVEKTQNNSSTMSLDKAIIVSTKNEVNNSNFLFAQISDRDFLVEKLSELLARTPHTSHPPGLLRTPSSTTKHAGDAPLTEEENIYKWKVQPPLMVLFPLSSIPEVLKKQQAKEKEWELHFNEYGRGISMYRTTEVAQLVLYGIPDTLRMEIWMSFSGAINEKATHPGYYHSLVDQALQQRSTANDEIERDLHRSLPEHPAFQNPIGIDALRRILCAYALRNPNIGYCQAMNIVASVLLIYCSEEEAFWLLAALCENLLPDYYNTRVVGAVVDQGVLDNLTREYLPSLHTKLDSLGMIHIISLSWFLTIFLSVMPYESAVNVIDCFFYDGAKVIFQVALMVLKLNQEKLIECRDEGEACQVLANFLMGIYNDEGRGAVRNKEYDKQKKTISVKNLIYEAYTEYGFLTTGHIERLRLKHRLRVVQELEDNSERNVIRSVSGDEFFTKEELQELLSIIREELLSQQRHLFYKNESSSQQPYEAYKVDFEYFKILFAALSPWGKGDQAEQLAARLFRLLDAKQEGFLNFRELVTALGLTCSVDPTLRLTLLFILHLPPLLTLFDIQTSPHFEIDADIASDAAEFFNNIEQSVALDSLTLLPESSSPTAGGSVFNSQLSVDNYSNQKSSTSSKDTSSSSFEARILSNLRNIILSKESRCNLKSLPKMTQPYFIALWKTLYDLFQTQPFDQEANDSITHSCALLFKLGDVGRQFFVKREDSCDSLGFESSETSPDKNGNPCIVGDIEWYITVEQFLASTLNTPPFVDFFSKKVTLTENIESLKGKRFHRFNSLSVPAAIKV</sequence>
<evidence type="ECO:0000259" key="4">
    <source>
        <dbReference type="PROSITE" id="PS50086"/>
    </source>
</evidence>
<evidence type="ECO:0000259" key="5">
    <source>
        <dbReference type="PROSITE" id="PS50222"/>
    </source>
</evidence>
<dbReference type="CDD" id="cd13354">
    <property type="entry name" value="PH-GRAM2_TCB1D9_TCB1D9B"/>
    <property type="match status" value="1"/>
</dbReference>
<dbReference type="InterPro" id="IPR036017">
    <property type="entry name" value="TCB1D9/TCB1D9B_PH-GRAM2"/>
</dbReference>
<dbReference type="SMART" id="SM00568">
    <property type="entry name" value="GRAM"/>
    <property type="match status" value="2"/>
</dbReference>
<dbReference type="PANTHER" id="PTHR47666:SF1">
    <property type="entry name" value="PROTEIN VASCULAR ASSOCIATED DEATH 1, CHLOROPLASTIC"/>
    <property type="match status" value="1"/>
</dbReference>
<dbReference type="InterPro" id="IPR004182">
    <property type="entry name" value="GRAM"/>
</dbReference>
<protein>
    <submittedName>
        <fullName evidence="7">TBC1 domain family member 9 isoform X1</fullName>
    </submittedName>
    <submittedName>
        <fullName evidence="8">TBC1 domain family member 9 isoform X2</fullName>
    </submittedName>
</protein>
<feature type="region of interest" description="Disordered" evidence="3">
    <location>
        <begin position="404"/>
        <end position="424"/>
    </location>
</feature>
<dbReference type="Pfam" id="PF00566">
    <property type="entry name" value="RabGAP-TBC"/>
    <property type="match status" value="1"/>
</dbReference>
<dbReference type="InterPro" id="IPR000195">
    <property type="entry name" value="Rab-GAP-TBC_dom"/>
</dbReference>
<dbReference type="FunFam" id="1.10.472.80:FF:000049">
    <property type="entry name" value="Uncharacterized protein, isoform B"/>
    <property type="match status" value="1"/>
</dbReference>
<evidence type="ECO:0000313" key="6">
    <source>
        <dbReference type="Proteomes" id="UP000192223"/>
    </source>
</evidence>
<dbReference type="CDD" id="cd13351">
    <property type="entry name" value="PH-GRAM1_TCB1D9_TCB1D9B"/>
    <property type="match status" value="1"/>
</dbReference>
<name>A0A7F5R8S0_AGRPL</name>
<dbReference type="PROSITE" id="PS50086">
    <property type="entry name" value="TBC_RABGAP"/>
    <property type="match status" value="1"/>
</dbReference>
<dbReference type="Gene3D" id="2.30.29.30">
    <property type="entry name" value="Pleckstrin-homology domain (PH domain)/Phosphotyrosine-binding domain (PTB)"/>
    <property type="match status" value="2"/>
</dbReference>
<feature type="domain" description="EF-hand" evidence="5">
    <location>
        <begin position="852"/>
        <end position="887"/>
    </location>
</feature>
<dbReference type="RefSeq" id="XP_025832367.1">
    <property type="nucleotide sequence ID" value="XM_025976582.1"/>
</dbReference>
<dbReference type="FunFam" id="1.10.8.270:FF:000002">
    <property type="entry name" value="TBC1 domain family member 9B"/>
    <property type="match status" value="1"/>
</dbReference>
<proteinExistence type="predicted"/>
<evidence type="ECO:0000313" key="8">
    <source>
        <dbReference type="RefSeq" id="XP_025832367.1"/>
    </source>
</evidence>
<dbReference type="Proteomes" id="UP000192223">
    <property type="component" value="Unplaced"/>
</dbReference>
<dbReference type="InterPro" id="IPR011992">
    <property type="entry name" value="EF-hand-dom_pair"/>
</dbReference>
<dbReference type="SUPFAM" id="SSF47923">
    <property type="entry name" value="Ypt/Rab-GAP domain of gyp1p"/>
    <property type="match status" value="2"/>
</dbReference>
<dbReference type="InterPro" id="IPR002048">
    <property type="entry name" value="EF_hand_dom"/>
</dbReference>
<gene>
    <name evidence="7 8" type="primary">LOC108738425</name>
</gene>
<dbReference type="GO" id="GO:0005509">
    <property type="term" value="F:calcium ion binding"/>
    <property type="evidence" value="ECO:0007669"/>
    <property type="project" value="InterPro"/>
</dbReference>
<dbReference type="InterPro" id="IPR036014">
    <property type="entry name" value="TCB1D9/TCB1D9B_PH-GRAM1"/>
</dbReference>
<dbReference type="AlphaFoldDB" id="A0A7F5R8S0"/>